<gene>
    <name evidence="1" type="ORF">C3F40_04805</name>
    <name evidence="2" type="ORF">EPS97_20630</name>
</gene>
<dbReference type="Proteomes" id="UP000239554">
    <property type="component" value="Chromosome"/>
</dbReference>
<evidence type="ECO:0000313" key="1">
    <source>
        <dbReference type="EMBL" id="AUY01185.1"/>
    </source>
</evidence>
<accession>A0A2I8SFV9</accession>
<dbReference type="Proteomes" id="UP000290652">
    <property type="component" value="Unassembled WGS sequence"/>
</dbReference>
<evidence type="ECO:0000313" key="2">
    <source>
        <dbReference type="EMBL" id="RXB24333.1"/>
    </source>
</evidence>
<evidence type="ECO:0000313" key="3">
    <source>
        <dbReference type="Proteomes" id="UP000239554"/>
    </source>
</evidence>
<name>A0A2I8SFV9_ECOLX</name>
<reference evidence="2 4" key="2">
    <citation type="submission" date="2019-01" db="EMBL/GenBank/DDBJ databases">
        <title>Genomic analysis of febrile catheter-associated UTI E. coli isolates.</title>
        <authorList>
            <person name="Potter R."/>
            <person name="Zou Z."/>
            <person name="Henderson J."/>
            <person name="Dantas G."/>
        </authorList>
    </citation>
    <scope>NUCLEOTIDE SEQUENCE [LARGE SCALE GENOMIC DNA]</scope>
    <source>
        <strain evidence="2 4">49_rectal</strain>
    </source>
</reference>
<reference evidence="1 3" key="1">
    <citation type="journal article" date="2018" name="MBio">
        <title>Genomic Analysis of Hospital Plumbing Reveals Diverse Reservoir of Bacterial Plasmids Conferring Carbapenem Resistance.</title>
        <authorList>
            <consortium name="NISC Comparative Sequencing Program"/>
            <person name="Weingarten R.A."/>
            <person name="Johnson R.C."/>
            <person name="Conlan S."/>
            <person name="Ramsburg A.M."/>
            <person name="Dekker J.P."/>
            <person name="Lau A.F."/>
            <person name="Khil P."/>
            <person name="Odom R.T."/>
            <person name="Deming C."/>
            <person name="Park M."/>
            <person name="Thomas P.J."/>
            <person name="Henderson D.K."/>
            <person name="Palmore T.N."/>
            <person name="Segre J.A."/>
            <person name="Frank K.M."/>
        </authorList>
    </citation>
    <scope>NUCLEOTIDE SEQUENCE [LARGE SCALE GENOMIC DNA]</scope>
    <source>
        <strain evidence="1 3">ECONIH4</strain>
    </source>
</reference>
<organism evidence="2 4">
    <name type="scientific">Escherichia coli</name>
    <dbReference type="NCBI Taxonomy" id="562"/>
    <lineage>
        <taxon>Bacteria</taxon>
        <taxon>Pseudomonadati</taxon>
        <taxon>Pseudomonadota</taxon>
        <taxon>Gammaproteobacteria</taxon>
        <taxon>Enterobacterales</taxon>
        <taxon>Enterobacteriaceae</taxon>
        <taxon>Escherichia</taxon>
    </lineage>
</organism>
<sequence length="72" mass="8253">MLHFIPSHFFIHKMYLKYFTMMNTKYIIYLPTHPAPQNAGQYFELPGSGKGLSSQPEAYEHDGGIQILQCSS</sequence>
<proteinExistence type="predicted"/>
<protein>
    <submittedName>
        <fullName evidence="2">Uncharacterized protein</fullName>
    </submittedName>
</protein>
<dbReference type="EMBL" id="SCIU01000058">
    <property type="protein sequence ID" value="RXB24333.1"/>
    <property type="molecule type" value="Genomic_DNA"/>
</dbReference>
<evidence type="ECO:0000313" key="4">
    <source>
        <dbReference type="Proteomes" id="UP000290652"/>
    </source>
</evidence>
<dbReference type="AlphaFoldDB" id="A0A2I8SFV9"/>
<dbReference type="EMBL" id="CP026399">
    <property type="protein sequence ID" value="AUY01185.1"/>
    <property type="molecule type" value="Genomic_DNA"/>
</dbReference>